<evidence type="ECO:0000256" key="1">
    <source>
        <dbReference type="ARBA" id="ARBA00022603"/>
    </source>
</evidence>
<dbReference type="RefSeq" id="WP_011850043.1">
    <property type="nucleotide sequence ID" value="NC_009073.1"/>
</dbReference>
<dbReference type="Proteomes" id="UP000001431">
    <property type="component" value="Chromosome"/>
</dbReference>
<proteinExistence type="predicted"/>
<dbReference type="Pfam" id="PF08241">
    <property type="entry name" value="Methyltransf_11"/>
    <property type="match status" value="1"/>
</dbReference>
<evidence type="ECO:0000256" key="3">
    <source>
        <dbReference type="ARBA" id="ARBA00022691"/>
    </source>
</evidence>
<sequence>MEIERFDERTAAFYEWLVKLRVFDWAYSAAAKAVAKVAKPGGRVLEIGPGTGALMKRLEAAGYRVVGVDISPPMLKYARKRGAGDPLAGASFALPLRGAAFDAAVALFTLHHWGPHGPSADEVKRALRPGAYFVAIEVDKARMPLVGSHGCTQRCLEEVLSDFDVVVERRFPLLVAYAKTR</sequence>
<dbReference type="SUPFAM" id="SSF53335">
    <property type="entry name" value="S-adenosyl-L-methionine-dependent methyltransferases"/>
    <property type="match status" value="1"/>
</dbReference>
<dbReference type="KEGG" id="pcl:Pcal_1364"/>
<accession>A3MVW8</accession>
<dbReference type="OrthoDB" id="1018at2157"/>
<dbReference type="EMBL" id="CP000561">
    <property type="protein sequence ID" value="ABO08785.1"/>
    <property type="molecule type" value="Genomic_DNA"/>
</dbReference>
<dbReference type="GO" id="GO:0032259">
    <property type="term" value="P:methylation"/>
    <property type="evidence" value="ECO:0007669"/>
    <property type="project" value="UniProtKB-KW"/>
</dbReference>
<dbReference type="Gene3D" id="3.40.50.150">
    <property type="entry name" value="Vaccinia Virus protein VP39"/>
    <property type="match status" value="1"/>
</dbReference>
<dbReference type="AlphaFoldDB" id="A3MVW8"/>
<keyword evidence="3" id="KW-0949">S-adenosyl-L-methionine</keyword>
<evidence type="ECO:0000313" key="6">
    <source>
        <dbReference type="Proteomes" id="UP000001431"/>
    </source>
</evidence>
<dbReference type="InterPro" id="IPR029063">
    <property type="entry name" value="SAM-dependent_MTases_sf"/>
</dbReference>
<evidence type="ECO:0000313" key="5">
    <source>
        <dbReference type="EMBL" id="ABO08785.1"/>
    </source>
</evidence>
<keyword evidence="6" id="KW-1185">Reference proteome</keyword>
<protein>
    <submittedName>
        <fullName evidence="5">Methyltransferase type 11</fullName>
    </submittedName>
</protein>
<reference evidence="5" key="1">
    <citation type="submission" date="2007-02" db="EMBL/GenBank/DDBJ databases">
        <title>Complete sequence of Pyrobaculum calidifontis JCM 11548.</title>
        <authorList>
            <consortium name="US DOE Joint Genome Institute"/>
            <person name="Copeland A."/>
            <person name="Lucas S."/>
            <person name="Lapidus A."/>
            <person name="Barry K."/>
            <person name="Glavina del Rio T."/>
            <person name="Dalin E."/>
            <person name="Tice H."/>
            <person name="Pitluck S."/>
            <person name="Chain P."/>
            <person name="Malfatti S."/>
            <person name="Shin M."/>
            <person name="Vergez L."/>
            <person name="Schmutz J."/>
            <person name="Larimer F."/>
            <person name="Land M."/>
            <person name="Hauser L."/>
            <person name="Kyrpides N."/>
            <person name="Mikhailova N."/>
            <person name="Cozen A.E."/>
            <person name="Fitz-Gibbon S.T."/>
            <person name="House C.H."/>
            <person name="Saltikov C."/>
            <person name="Lowe T.M."/>
            <person name="Richardson P."/>
        </authorList>
    </citation>
    <scope>NUCLEOTIDE SEQUENCE [LARGE SCALE GENOMIC DNA]</scope>
    <source>
        <strain evidence="5">JCM 11548</strain>
    </source>
</reference>
<dbReference type="GeneID" id="4908636"/>
<name>A3MVW8_PYRCJ</name>
<dbReference type="GO" id="GO:0008757">
    <property type="term" value="F:S-adenosylmethionine-dependent methyltransferase activity"/>
    <property type="evidence" value="ECO:0007669"/>
    <property type="project" value="InterPro"/>
</dbReference>
<dbReference type="PANTHER" id="PTHR43464">
    <property type="entry name" value="METHYLTRANSFERASE"/>
    <property type="match status" value="1"/>
</dbReference>
<evidence type="ECO:0000259" key="4">
    <source>
        <dbReference type="Pfam" id="PF08241"/>
    </source>
</evidence>
<evidence type="ECO:0000256" key="2">
    <source>
        <dbReference type="ARBA" id="ARBA00022679"/>
    </source>
</evidence>
<keyword evidence="1 5" id="KW-0489">Methyltransferase</keyword>
<gene>
    <name evidence="5" type="ordered locus">Pcal_1364</name>
</gene>
<dbReference type="eggNOG" id="arCOG01775">
    <property type="taxonomic scope" value="Archaea"/>
</dbReference>
<keyword evidence="2" id="KW-0808">Transferase</keyword>
<organism evidence="5 6">
    <name type="scientific">Pyrobaculum calidifontis (strain DSM 21063 / JCM 11548 / VA1)</name>
    <dbReference type="NCBI Taxonomy" id="410359"/>
    <lineage>
        <taxon>Archaea</taxon>
        <taxon>Thermoproteota</taxon>
        <taxon>Thermoprotei</taxon>
        <taxon>Thermoproteales</taxon>
        <taxon>Thermoproteaceae</taxon>
        <taxon>Pyrobaculum</taxon>
    </lineage>
</organism>
<dbReference type="InterPro" id="IPR013216">
    <property type="entry name" value="Methyltransf_11"/>
</dbReference>
<dbReference type="PANTHER" id="PTHR43464:SF19">
    <property type="entry name" value="UBIQUINONE BIOSYNTHESIS O-METHYLTRANSFERASE, MITOCHONDRIAL"/>
    <property type="match status" value="1"/>
</dbReference>
<dbReference type="HOGENOM" id="CLU_1451485_0_0_2"/>
<feature type="domain" description="Methyltransferase type 11" evidence="4">
    <location>
        <begin position="45"/>
        <end position="134"/>
    </location>
</feature>
<dbReference type="CDD" id="cd02440">
    <property type="entry name" value="AdoMet_MTases"/>
    <property type="match status" value="1"/>
</dbReference>
<dbReference type="STRING" id="410359.Pcal_1364"/>